<protein>
    <submittedName>
        <fullName evidence="1">Uncharacterized protein</fullName>
    </submittedName>
</protein>
<dbReference type="AlphaFoldDB" id="A0A512J8Z2"/>
<reference evidence="4" key="2">
    <citation type="journal article" date="2019" name="Int. J. Syst. Evol. Microbiol.">
        <title>The Global Catalogue of Microorganisms (GCM) 10K type strain sequencing project: providing services to taxonomists for standard genome sequencing and annotation.</title>
        <authorList>
            <consortium name="The Broad Institute Genomics Platform"/>
            <consortium name="The Broad Institute Genome Sequencing Center for Infectious Disease"/>
            <person name="Wu L."/>
            <person name="Ma J."/>
        </authorList>
    </citation>
    <scope>NUCLEOTIDE SEQUENCE [LARGE SCALE GENOMIC DNA]</scope>
    <source>
        <strain evidence="4">NBRC 107715</strain>
    </source>
</reference>
<name>A0A512J8Z2_9HYPH</name>
<organism evidence="1 3">
    <name type="scientific">Methylobacterium oxalidis</name>
    <dbReference type="NCBI Taxonomy" id="944322"/>
    <lineage>
        <taxon>Bacteria</taxon>
        <taxon>Pseudomonadati</taxon>
        <taxon>Pseudomonadota</taxon>
        <taxon>Alphaproteobacteria</taxon>
        <taxon>Hyphomicrobiales</taxon>
        <taxon>Methylobacteriaceae</taxon>
        <taxon>Methylobacterium</taxon>
    </lineage>
</organism>
<evidence type="ECO:0000313" key="3">
    <source>
        <dbReference type="Proteomes" id="UP000321960"/>
    </source>
</evidence>
<proteinExistence type="predicted"/>
<dbReference type="Proteomes" id="UP000321960">
    <property type="component" value="Unassembled WGS sequence"/>
</dbReference>
<dbReference type="EMBL" id="BJZU01000104">
    <property type="protein sequence ID" value="GEP06437.1"/>
    <property type="molecule type" value="Genomic_DNA"/>
</dbReference>
<evidence type="ECO:0000313" key="4">
    <source>
        <dbReference type="Proteomes" id="UP001156856"/>
    </source>
</evidence>
<reference evidence="2" key="4">
    <citation type="submission" date="2023-01" db="EMBL/GenBank/DDBJ databases">
        <title>Draft genome sequence of Methylobacterium oxalidis strain NBRC 107715.</title>
        <authorList>
            <person name="Sun Q."/>
            <person name="Mori K."/>
        </authorList>
    </citation>
    <scope>NUCLEOTIDE SEQUENCE</scope>
    <source>
        <strain evidence="2">NBRC 107715</strain>
    </source>
</reference>
<comment type="caution">
    <text evidence="1">The sequence shown here is derived from an EMBL/GenBank/DDBJ whole genome shotgun (WGS) entry which is preliminary data.</text>
</comment>
<reference evidence="2" key="1">
    <citation type="journal article" date="2014" name="Int. J. Syst. Evol. Microbiol.">
        <title>Complete genome of a new Firmicutes species belonging to the dominant human colonic microbiota ('Ruminococcus bicirculans') reveals two chromosomes and a selective capacity to utilize plant glucans.</title>
        <authorList>
            <consortium name="NISC Comparative Sequencing Program"/>
            <person name="Wegmann U."/>
            <person name="Louis P."/>
            <person name="Goesmann A."/>
            <person name="Henrissat B."/>
            <person name="Duncan S.H."/>
            <person name="Flint H.J."/>
        </authorList>
    </citation>
    <scope>NUCLEOTIDE SEQUENCE</scope>
    <source>
        <strain evidence="2">NBRC 107715</strain>
    </source>
</reference>
<sequence>MIAVAVVDLQQVRDARAEEAWAEYVRAKTRADATRTLRDMAVAVRAFDAFCRAAGLTDAEREGMLR</sequence>
<dbReference type="Proteomes" id="UP001156856">
    <property type="component" value="Unassembled WGS sequence"/>
</dbReference>
<keyword evidence="4" id="KW-1185">Reference proteome</keyword>
<evidence type="ECO:0000313" key="1">
    <source>
        <dbReference type="EMBL" id="GEP06437.1"/>
    </source>
</evidence>
<gene>
    <name evidence="2" type="ORF">GCM10007888_38590</name>
    <name evidence="1" type="ORF">MOX02_44750</name>
</gene>
<dbReference type="EMBL" id="BSPK01000072">
    <property type="protein sequence ID" value="GLS65477.1"/>
    <property type="molecule type" value="Genomic_DNA"/>
</dbReference>
<accession>A0A512J8Z2</accession>
<evidence type="ECO:0000313" key="2">
    <source>
        <dbReference type="EMBL" id="GLS65477.1"/>
    </source>
</evidence>
<reference evidence="1 3" key="3">
    <citation type="submission" date="2019-07" db="EMBL/GenBank/DDBJ databases">
        <title>Whole genome shotgun sequence of Methylobacterium oxalidis NBRC 107715.</title>
        <authorList>
            <person name="Hosoyama A."/>
            <person name="Uohara A."/>
            <person name="Ohji S."/>
            <person name="Ichikawa N."/>
        </authorList>
    </citation>
    <scope>NUCLEOTIDE SEQUENCE [LARGE SCALE GENOMIC DNA]</scope>
    <source>
        <strain evidence="1 3">NBRC 107715</strain>
    </source>
</reference>